<reference evidence="7 8" key="2">
    <citation type="journal article" date="2011" name="Stand. Genomic Sci.">
        <title>Complete genome sequence of Oceanithermus profundus type strain (506).</title>
        <authorList>
            <person name="Pati A."/>
            <person name="Zhang X."/>
            <person name="Lapidus A."/>
            <person name="Nolan M."/>
            <person name="Lucas S."/>
            <person name="Del Rio T.G."/>
            <person name="Tice H."/>
            <person name="Cheng J.F."/>
            <person name="Tapia R."/>
            <person name="Han C."/>
            <person name="Goodwin L."/>
            <person name="Pitluck S."/>
            <person name="Liolios K."/>
            <person name="Pagani I."/>
            <person name="Ivanova N."/>
            <person name="Mavromatis K."/>
            <person name="Chen A."/>
            <person name="Palaniappan K."/>
            <person name="Hauser L."/>
            <person name="Jeffries C.D."/>
            <person name="Brambilla E.M."/>
            <person name="Rohl A."/>
            <person name="Mwirichia R."/>
            <person name="Rohde M."/>
            <person name="Tindall B.J."/>
            <person name="Sikorski J."/>
            <person name="Wirth R."/>
            <person name="Goker M."/>
            <person name="Woyke T."/>
            <person name="Detter J.C."/>
            <person name="Bristow J."/>
            <person name="Eisen J.A."/>
            <person name="Markowitz V."/>
            <person name="Hugenholtz P."/>
            <person name="Kyrpides N.C."/>
            <person name="Klenk H.P."/>
            <person name="Land M."/>
        </authorList>
    </citation>
    <scope>NUCLEOTIDE SEQUENCE [LARGE SCALE GENOMIC DNA]</scope>
    <source>
        <strain evidence="8">DSM 14977 / NBRC 100410 / VKM B-2274 / 506</strain>
    </source>
</reference>
<dbReference type="PROSITE" id="PS51686">
    <property type="entry name" value="SAM_MT_RSMB_NOP"/>
    <property type="match status" value="1"/>
</dbReference>
<dbReference type="InterPro" id="IPR001678">
    <property type="entry name" value="MeTrfase_RsmB-F_NOP2_dom"/>
</dbReference>
<evidence type="ECO:0000313" key="7">
    <source>
        <dbReference type="EMBL" id="ADR36628.1"/>
    </source>
</evidence>
<dbReference type="HOGENOM" id="CLU_005316_0_4_0"/>
<dbReference type="EMBL" id="CP002361">
    <property type="protein sequence ID" value="ADR36628.1"/>
    <property type="molecule type" value="Genomic_DNA"/>
</dbReference>
<dbReference type="Gene3D" id="1.10.940.10">
    <property type="entry name" value="NusB-like"/>
    <property type="match status" value="1"/>
</dbReference>
<sequence>MHALDDPRALALGVLVKVGRGRFAAPTLDLALSRTELDPQAAGLATDLVYGTLRRLRWIDWSLEPLLEHPGRLPEAVRWALRAGGYEKLFTPRPAHASVNAWVEVVGRRHPRLRGLVNAVLRRLETRPAPEAVRLGLPDFLYEEWRTRFGDPEWMEELNEPAPLWLTLFPGGEAALAEQGVPFEPGPVPGNVRVQGFSVRRIVAFRKGLAQPQNPASLLAAQLLEARAGERVLDLAGGSALKAAWLAARGARVTSVDADARRQEAGRRNLARLGLQVTFRTHDLTRPLDLTAPKVLLDAPCLGTGTLRGHPELRFRLEPEALARMARLQAQLLETAARATEPGGLLVYAVCSLTEAEGEGQVARFLAEHPEFEPLEIDSPVPLLARGHGVYVRPENGLDGFYYARLRRTG</sequence>
<dbReference type="InterPro" id="IPR006027">
    <property type="entry name" value="NusB_RsmB_TIM44"/>
</dbReference>
<dbReference type="AlphaFoldDB" id="E4U8E8"/>
<protein>
    <submittedName>
        <fullName evidence="7">NusB/RsmB/TIM44</fullName>
    </submittedName>
</protein>
<dbReference type="Gene3D" id="3.40.50.150">
    <property type="entry name" value="Vaccinia Virus protein VP39"/>
    <property type="match status" value="1"/>
</dbReference>
<evidence type="ECO:0000256" key="5">
    <source>
        <dbReference type="PROSITE-ProRule" id="PRU01023"/>
    </source>
</evidence>
<evidence type="ECO:0000313" key="8">
    <source>
        <dbReference type="Proteomes" id="UP000008722"/>
    </source>
</evidence>
<dbReference type="InterPro" id="IPR023267">
    <property type="entry name" value="RCMT"/>
</dbReference>
<dbReference type="RefSeq" id="WP_013457798.1">
    <property type="nucleotide sequence ID" value="NC_014761.1"/>
</dbReference>
<dbReference type="SUPFAM" id="SSF53335">
    <property type="entry name" value="S-adenosyl-L-methionine-dependent methyltransferases"/>
    <property type="match status" value="1"/>
</dbReference>
<keyword evidence="8" id="KW-1185">Reference proteome</keyword>
<dbReference type="eggNOG" id="COG0144">
    <property type="taxonomic scope" value="Bacteria"/>
</dbReference>
<keyword evidence="4 5" id="KW-0694">RNA-binding</keyword>
<dbReference type="Pfam" id="PF01189">
    <property type="entry name" value="Methyltr_RsmB-F"/>
    <property type="match status" value="1"/>
</dbReference>
<evidence type="ECO:0000256" key="1">
    <source>
        <dbReference type="ARBA" id="ARBA00022603"/>
    </source>
</evidence>
<keyword evidence="2 5" id="KW-0808">Transferase</keyword>
<keyword evidence="1 5" id="KW-0489">Methyltransferase</keyword>
<dbReference type="OrthoDB" id="9810297at2"/>
<feature type="active site" description="Nucleophile" evidence="5">
    <location>
        <position position="351"/>
    </location>
</feature>
<dbReference type="GO" id="GO:0001510">
    <property type="term" value="P:RNA methylation"/>
    <property type="evidence" value="ECO:0007669"/>
    <property type="project" value="InterPro"/>
</dbReference>
<dbReference type="InterPro" id="IPR035926">
    <property type="entry name" value="NusB-like_sf"/>
</dbReference>
<organism evidence="7 8">
    <name type="scientific">Oceanithermus profundus (strain DSM 14977 / NBRC 100410 / VKM B-2274 / 506)</name>
    <dbReference type="NCBI Taxonomy" id="670487"/>
    <lineage>
        <taxon>Bacteria</taxon>
        <taxon>Thermotogati</taxon>
        <taxon>Deinococcota</taxon>
        <taxon>Deinococci</taxon>
        <taxon>Thermales</taxon>
        <taxon>Thermaceae</taxon>
        <taxon>Oceanithermus</taxon>
    </lineage>
</organism>
<dbReference type="Pfam" id="PF01029">
    <property type="entry name" value="NusB"/>
    <property type="match status" value="1"/>
</dbReference>
<dbReference type="KEGG" id="opr:Ocepr_1171"/>
<dbReference type="PANTHER" id="PTHR22807:SF53">
    <property type="entry name" value="RIBOSOMAL RNA SMALL SUBUNIT METHYLTRANSFERASE B-RELATED"/>
    <property type="match status" value="1"/>
</dbReference>
<dbReference type="GO" id="GO:0006355">
    <property type="term" value="P:regulation of DNA-templated transcription"/>
    <property type="evidence" value="ECO:0007669"/>
    <property type="project" value="InterPro"/>
</dbReference>
<dbReference type="Proteomes" id="UP000008722">
    <property type="component" value="Chromosome"/>
</dbReference>
<dbReference type="InterPro" id="IPR049560">
    <property type="entry name" value="MeTrfase_RsmB-F_NOP2_cat"/>
</dbReference>
<dbReference type="SUPFAM" id="SSF48013">
    <property type="entry name" value="NusB-like"/>
    <property type="match status" value="1"/>
</dbReference>
<dbReference type="GO" id="GO:0003723">
    <property type="term" value="F:RNA binding"/>
    <property type="evidence" value="ECO:0007669"/>
    <property type="project" value="UniProtKB-UniRule"/>
</dbReference>
<evidence type="ECO:0000259" key="6">
    <source>
        <dbReference type="PROSITE" id="PS51686"/>
    </source>
</evidence>
<accession>E4U8E8</accession>
<dbReference type="PRINTS" id="PR02008">
    <property type="entry name" value="RCMTFAMILY"/>
</dbReference>
<evidence type="ECO:0000256" key="2">
    <source>
        <dbReference type="ARBA" id="ARBA00022679"/>
    </source>
</evidence>
<keyword evidence="3 5" id="KW-0949">S-adenosyl-L-methionine</keyword>
<evidence type="ECO:0000256" key="4">
    <source>
        <dbReference type="ARBA" id="ARBA00022884"/>
    </source>
</evidence>
<feature type="domain" description="SAM-dependent MTase RsmB/NOP-type" evidence="6">
    <location>
        <begin position="121"/>
        <end position="409"/>
    </location>
</feature>
<feature type="binding site" evidence="5">
    <location>
        <position position="257"/>
    </location>
    <ligand>
        <name>S-adenosyl-L-methionine</name>
        <dbReference type="ChEBI" id="CHEBI:59789"/>
    </ligand>
</feature>
<reference evidence="8" key="1">
    <citation type="submission" date="2010-11" db="EMBL/GenBank/DDBJ databases">
        <title>The complete sequence of chromosome of Oceanithermus profundus DSM 14977.</title>
        <authorList>
            <consortium name="US DOE Joint Genome Institute (JGI-PGF)"/>
            <person name="Lucas S."/>
            <person name="Copeland A."/>
            <person name="Lapidus A."/>
            <person name="Bruce D."/>
            <person name="Goodwin L."/>
            <person name="Pitluck S."/>
            <person name="Kyrpides N."/>
            <person name="Mavromatis K."/>
            <person name="Pagani I."/>
            <person name="Ivanova N."/>
            <person name="Zhang X."/>
            <person name="Brettin T."/>
            <person name="Detter J.C."/>
            <person name="Tapia R."/>
            <person name="Han C."/>
            <person name="Land M."/>
            <person name="Hauser L."/>
            <person name="Markowitz V."/>
            <person name="Cheng J.-F."/>
            <person name="Hugenholtz P."/>
            <person name="Woyke T."/>
            <person name="Wu D."/>
            <person name="Tindall B."/>
            <person name="Faehnrich R."/>
            <person name="Brambilla E."/>
            <person name="Klenk H.-P."/>
            <person name="Eisen J.A."/>
        </authorList>
    </citation>
    <scope>NUCLEOTIDE SEQUENCE [LARGE SCALE GENOMIC DNA]</scope>
    <source>
        <strain evidence="8">DSM 14977 / NBRC 100410 / VKM B-2274 / 506</strain>
    </source>
</reference>
<dbReference type="GO" id="GO:0008173">
    <property type="term" value="F:RNA methyltransferase activity"/>
    <property type="evidence" value="ECO:0007669"/>
    <property type="project" value="InterPro"/>
</dbReference>
<evidence type="ECO:0000256" key="3">
    <source>
        <dbReference type="ARBA" id="ARBA00022691"/>
    </source>
</evidence>
<name>E4U8E8_OCEP5</name>
<comment type="similarity">
    <text evidence="5">Belongs to the class I-like SAM-binding methyltransferase superfamily. RsmB/NOP family.</text>
</comment>
<dbReference type="STRING" id="670487.Ocepr_1171"/>
<dbReference type="CDD" id="cd02440">
    <property type="entry name" value="AdoMet_MTases"/>
    <property type="match status" value="1"/>
</dbReference>
<dbReference type="eggNOG" id="COG0781">
    <property type="taxonomic scope" value="Bacteria"/>
</dbReference>
<dbReference type="InterPro" id="IPR029063">
    <property type="entry name" value="SAM-dependent_MTases_sf"/>
</dbReference>
<gene>
    <name evidence="7" type="ordered locus">Ocepr_1171</name>
</gene>
<feature type="binding site" evidence="5">
    <location>
        <position position="298"/>
    </location>
    <ligand>
        <name>S-adenosyl-L-methionine</name>
        <dbReference type="ChEBI" id="CHEBI:59789"/>
    </ligand>
</feature>
<comment type="caution">
    <text evidence="5">Lacks conserved residue(s) required for the propagation of feature annotation.</text>
</comment>
<dbReference type="PANTHER" id="PTHR22807">
    <property type="entry name" value="NOP2 YEAST -RELATED NOL1/NOP2/FMU SUN DOMAIN-CONTAINING"/>
    <property type="match status" value="1"/>
</dbReference>
<proteinExistence type="inferred from homology"/>